<reference evidence="2 3" key="1">
    <citation type="submission" date="2013-03" db="EMBL/GenBank/DDBJ databases">
        <title>The Genome Sequence of Phialophora europaea CBS 101466.</title>
        <authorList>
            <consortium name="The Broad Institute Genomics Platform"/>
            <person name="Cuomo C."/>
            <person name="de Hoog S."/>
            <person name="Gorbushina A."/>
            <person name="Walker B."/>
            <person name="Young S.K."/>
            <person name="Zeng Q."/>
            <person name="Gargeya S."/>
            <person name="Fitzgerald M."/>
            <person name="Haas B."/>
            <person name="Abouelleil A."/>
            <person name="Allen A.W."/>
            <person name="Alvarado L."/>
            <person name="Arachchi H.M."/>
            <person name="Berlin A.M."/>
            <person name="Chapman S.B."/>
            <person name="Gainer-Dewar J."/>
            <person name="Goldberg J."/>
            <person name="Griggs A."/>
            <person name="Gujja S."/>
            <person name="Hansen M."/>
            <person name="Howarth C."/>
            <person name="Imamovic A."/>
            <person name="Ireland A."/>
            <person name="Larimer J."/>
            <person name="McCowan C."/>
            <person name="Murphy C."/>
            <person name="Pearson M."/>
            <person name="Poon T.W."/>
            <person name="Priest M."/>
            <person name="Roberts A."/>
            <person name="Saif S."/>
            <person name="Shea T."/>
            <person name="Sisk P."/>
            <person name="Sykes S."/>
            <person name="Wortman J."/>
            <person name="Nusbaum C."/>
            <person name="Birren B."/>
        </authorList>
    </citation>
    <scope>NUCLEOTIDE SEQUENCE [LARGE SCALE GENOMIC DNA]</scope>
    <source>
        <strain evidence="2 3">CBS 101466</strain>
    </source>
</reference>
<dbReference type="GeneID" id="19972755"/>
<feature type="compositionally biased region" description="Basic and acidic residues" evidence="1">
    <location>
        <begin position="259"/>
        <end position="275"/>
    </location>
</feature>
<sequence length="388" mass="43281">MSNEIPLPAHLLHLEAMLSVVDTKYKYREQIFLRDRGLVKFNEGGNSNHNGRRYHYWIEGTDKEVNVTFYPRFKEQGRQFGILIASSPDFDEIIIGRCPTKPRKYFKFWRGVSHDFGGDENDDVLIYKALEEPDFVKAARQQRTREQDSVTRTASESSQLIAYARLMESDAVESAAFDEDDEDAGLRANGPTLLLNLRRTFPQPANRPRSNDWSESDDEPIAPGRLSLSTRTKSGSQSVTNHVTDEDVSDMGDIEYASETEKARSGGDKDQNGDDRSEDNDACIVVPTTTSIDNIDVVFVSTSGTQLRTRKWSSCDNDQKLFNQAGAAFFLETGARPDVLVLTIRGLISQSFPVVAGDMQDFDALLGGVEQAVSSQSAGQVVVEVRCL</sequence>
<dbReference type="Proteomes" id="UP000030752">
    <property type="component" value="Unassembled WGS sequence"/>
</dbReference>
<dbReference type="RefSeq" id="XP_008717978.1">
    <property type="nucleotide sequence ID" value="XM_008719756.1"/>
</dbReference>
<accession>W2RTV2</accession>
<feature type="compositionally biased region" description="Polar residues" evidence="1">
    <location>
        <begin position="227"/>
        <end position="242"/>
    </location>
</feature>
<feature type="compositionally biased region" description="Acidic residues" evidence="1">
    <location>
        <begin position="246"/>
        <end position="258"/>
    </location>
</feature>
<name>W2RTV2_CYPE1</name>
<dbReference type="InParanoid" id="W2RTV2"/>
<dbReference type="EMBL" id="KB822721">
    <property type="protein sequence ID" value="ETN39193.1"/>
    <property type="molecule type" value="Genomic_DNA"/>
</dbReference>
<gene>
    <name evidence="2" type="ORF">HMPREF1541_05416</name>
</gene>
<keyword evidence="3" id="KW-1185">Reference proteome</keyword>
<evidence type="ECO:0000313" key="2">
    <source>
        <dbReference type="EMBL" id="ETN39193.1"/>
    </source>
</evidence>
<organism evidence="2 3">
    <name type="scientific">Cyphellophora europaea (strain CBS 101466)</name>
    <name type="common">Phialophora europaea</name>
    <dbReference type="NCBI Taxonomy" id="1220924"/>
    <lineage>
        <taxon>Eukaryota</taxon>
        <taxon>Fungi</taxon>
        <taxon>Dikarya</taxon>
        <taxon>Ascomycota</taxon>
        <taxon>Pezizomycotina</taxon>
        <taxon>Eurotiomycetes</taxon>
        <taxon>Chaetothyriomycetidae</taxon>
        <taxon>Chaetothyriales</taxon>
        <taxon>Cyphellophoraceae</taxon>
        <taxon>Cyphellophora</taxon>
    </lineage>
</organism>
<evidence type="ECO:0000313" key="3">
    <source>
        <dbReference type="Proteomes" id="UP000030752"/>
    </source>
</evidence>
<feature type="region of interest" description="Disordered" evidence="1">
    <location>
        <begin position="195"/>
        <end position="281"/>
    </location>
</feature>
<dbReference type="HOGENOM" id="CLU_711761_0_0_1"/>
<protein>
    <submittedName>
        <fullName evidence="2">Uncharacterized protein</fullName>
    </submittedName>
</protein>
<dbReference type="VEuPathDB" id="FungiDB:HMPREF1541_05416"/>
<dbReference type="AlphaFoldDB" id="W2RTV2"/>
<evidence type="ECO:0000256" key="1">
    <source>
        <dbReference type="SAM" id="MobiDB-lite"/>
    </source>
</evidence>
<proteinExistence type="predicted"/>